<dbReference type="EMBL" id="RXNU01000002">
    <property type="protein sequence ID" value="RTR39913.1"/>
    <property type="molecule type" value="Genomic_DNA"/>
</dbReference>
<dbReference type="InterPro" id="IPR000182">
    <property type="entry name" value="GNAT_dom"/>
</dbReference>
<comment type="caution">
    <text evidence="2">The sequence shown here is derived from an EMBL/GenBank/DDBJ whole genome shotgun (WGS) entry which is preliminary data.</text>
</comment>
<dbReference type="PANTHER" id="PTHR43792">
    <property type="entry name" value="GNAT FAMILY, PUTATIVE (AFU_ORTHOLOGUE AFUA_3G00765)-RELATED-RELATED"/>
    <property type="match status" value="1"/>
</dbReference>
<dbReference type="Gene3D" id="3.40.630.30">
    <property type="match status" value="1"/>
</dbReference>
<accession>A0A3S0IUC8</accession>
<dbReference type="PANTHER" id="PTHR43792:SF1">
    <property type="entry name" value="N-ACETYLTRANSFERASE DOMAIN-CONTAINING PROTEIN"/>
    <property type="match status" value="1"/>
</dbReference>
<evidence type="ECO:0000313" key="2">
    <source>
        <dbReference type="EMBL" id="RTR39913.1"/>
    </source>
</evidence>
<keyword evidence="3" id="KW-1185">Reference proteome</keyword>
<dbReference type="InterPro" id="IPR051531">
    <property type="entry name" value="N-acetyltransferase"/>
</dbReference>
<sequence length="195" mass="22675">MELLISEKSRIESILNSNVFTTERLLIRPIEPEDKLLFRQLYTDKKIMRNIAEPMTIEQADRAFELSLNNKKKAKPKQMSWVITSRDDEQAIGIEGLVWHGEDRSQAEIGIMLLRKANGKLLPEEAMGALMEYAYRKLEIVRINAQFSNRNLATERFVKKLGFVFKTPLISTECIEIPSKTFDKHCFAEKNHYKL</sequence>
<dbReference type="Proteomes" id="UP000267448">
    <property type="component" value="Unassembled WGS sequence"/>
</dbReference>
<keyword evidence="2" id="KW-0808">Transferase</keyword>
<gene>
    <name evidence="2" type="ORF">EKG38_03925</name>
</gene>
<proteinExistence type="predicted"/>
<protein>
    <submittedName>
        <fullName evidence="2">N-acetyltransferase</fullName>
    </submittedName>
</protein>
<feature type="domain" description="N-acetyltransferase" evidence="1">
    <location>
        <begin position="24"/>
        <end position="164"/>
    </location>
</feature>
<evidence type="ECO:0000259" key="1">
    <source>
        <dbReference type="Pfam" id="PF13302"/>
    </source>
</evidence>
<reference evidence="2 3" key="1">
    <citation type="submission" date="2018-12" db="EMBL/GenBank/DDBJ databases">
        <authorList>
            <person name="Yu L."/>
        </authorList>
    </citation>
    <scope>NUCLEOTIDE SEQUENCE [LARGE SCALE GENOMIC DNA]</scope>
    <source>
        <strain evidence="2 3">HAW-EB2</strain>
    </source>
</reference>
<dbReference type="RefSeq" id="WP_126518903.1">
    <property type="nucleotide sequence ID" value="NZ_RXNU01000002.1"/>
</dbReference>
<dbReference type="OrthoDB" id="6195901at2"/>
<dbReference type="AlphaFoldDB" id="A0A3S0IUC8"/>
<dbReference type="Pfam" id="PF13302">
    <property type="entry name" value="Acetyltransf_3"/>
    <property type="match status" value="1"/>
</dbReference>
<name>A0A3S0IUC8_9GAMM</name>
<dbReference type="SUPFAM" id="SSF55729">
    <property type="entry name" value="Acyl-CoA N-acyltransferases (Nat)"/>
    <property type="match status" value="1"/>
</dbReference>
<dbReference type="GO" id="GO:0016747">
    <property type="term" value="F:acyltransferase activity, transferring groups other than amino-acyl groups"/>
    <property type="evidence" value="ECO:0007669"/>
    <property type="project" value="InterPro"/>
</dbReference>
<organism evidence="2 3">
    <name type="scientific">Shewanella canadensis</name>
    <dbReference type="NCBI Taxonomy" id="271096"/>
    <lineage>
        <taxon>Bacteria</taxon>
        <taxon>Pseudomonadati</taxon>
        <taxon>Pseudomonadota</taxon>
        <taxon>Gammaproteobacteria</taxon>
        <taxon>Alteromonadales</taxon>
        <taxon>Shewanellaceae</taxon>
        <taxon>Shewanella</taxon>
    </lineage>
</organism>
<dbReference type="InterPro" id="IPR016181">
    <property type="entry name" value="Acyl_CoA_acyltransferase"/>
</dbReference>
<evidence type="ECO:0000313" key="3">
    <source>
        <dbReference type="Proteomes" id="UP000267448"/>
    </source>
</evidence>